<keyword evidence="2" id="KW-1185">Reference proteome</keyword>
<evidence type="ECO:0000313" key="2">
    <source>
        <dbReference type="Proteomes" id="UP000019132"/>
    </source>
</evidence>
<organism evidence="1 2">
    <name type="scientific">Globisporangium ultimum (strain ATCC 200006 / CBS 805.95 / DAOM BR144)</name>
    <name type="common">Pythium ultimum</name>
    <dbReference type="NCBI Taxonomy" id="431595"/>
    <lineage>
        <taxon>Eukaryota</taxon>
        <taxon>Sar</taxon>
        <taxon>Stramenopiles</taxon>
        <taxon>Oomycota</taxon>
        <taxon>Peronosporomycetes</taxon>
        <taxon>Pythiales</taxon>
        <taxon>Pythiaceae</taxon>
        <taxon>Globisporangium</taxon>
    </lineage>
</organism>
<dbReference type="AlphaFoldDB" id="K3WKX2"/>
<evidence type="ECO:0000313" key="1">
    <source>
        <dbReference type="EnsemblProtists" id="PYU1_T005614"/>
    </source>
</evidence>
<reference evidence="2" key="2">
    <citation type="submission" date="2010-04" db="EMBL/GenBank/DDBJ databases">
        <authorList>
            <person name="Buell R."/>
            <person name="Hamilton J."/>
            <person name="Hostetler J."/>
        </authorList>
    </citation>
    <scope>NUCLEOTIDE SEQUENCE [LARGE SCALE GENOMIC DNA]</scope>
    <source>
        <strain evidence="2">DAOM:BR144</strain>
    </source>
</reference>
<dbReference type="EMBL" id="GL376573">
    <property type="status" value="NOT_ANNOTATED_CDS"/>
    <property type="molecule type" value="Genomic_DNA"/>
</dbReference>
<reference evidence="1" key="3">
    <citation type="submission" date="2015-02" db="UniProtKB">
        <authorList>
            <consortium name="EnsemblProtists"/>
        </authorList>
    </citation>
    <scope>IDENTIFICATION</scope>
    <source>
        <strain evidence="1">DAOM BR144</strain>
    </source>
</reference>
<sequence length="154" mass="17822">MRSYKGALVIYEAILKLIPDDVEALAGLALLLVYSCQYPLKQTWSRALHLLTQAQALDSKLQDTLKDVEDNCFSWNLFLHPRDANALGNYAVFMQCIHHEFDKAELLYRRAIDLDPSNEMILENYRRLERERAPDGIYHFAGPGRIALWRAKNE</sequence>
<dbReference type="EnsemblProtists" id="PYU1_T005614">
    <property type="protein sequence ID" value="PYU1_T005614"/>
    <property type="gene ID" value="PYU1_G005603"/>
</dbReference>
<dbReference type="SUPFAM" id="SSF48452">
    <property type="entry name" value="TPR-like"/>
    <property type="match status" value="1"/>
</dbReference>
<dbReference type="eggNOG" id="ENOG502S95Y">
    <property type="taxonomic scope" value="Eukaryota"/>
</dbReference>
<proteinExistence type="predicted"/>
<dbReference type="Proteomes" id="UP000019132">
    <property type="component" value="Unassembled WGS sequence"/>
</dbReference>
<dbReference type="HOGENOM" id="CLU_099257_0_0_1"/>
<accession>K3WKX2</accession>
<dbReference type="InParanoid" id="K3WKX2"/>
<dbReference type="VEuPathDB" id="FungiDB:PYU1_G005603"/>
<dbReference type="InterPro" id="IPR011990">
    <property type="entry name" value="TPR-like_helical_dom_sf"/>
</dbReference>
<reference evidence="2" key="1">
    <citation type="journal article" date="2010" name="Genome Biol.">
        <title>Genome sequence of the necrotrophic plant pathogen Pythium ultimum reveals original pathogenicity mechanisms and effector repertoire.</title>
        <authorList>
            <person name="Levesque C.A."/>
            <person name="Brouwer H."/>
            <person name="Cano L."/>
            <person name="Hamilton J.P."/>
            <person name="Holt C."/>
            <person name="Huitema E."/>
            <person name="Raffaele S."/>
            <person name="Robideau G.P."/>
            <person name="Thines M."/>
            <person name="Win J."/>
            <person name="Zerillo M.M."/>
            <person name="Beakes G.W."/>
            <person name="Boore J.L."/>
            <person name="Busam D."/>
            <person name="Dumas B."/>
            <person name="Ferriera S."/>
            <person name="Fuerstenberg S.I."/>
            <person name="Gachon C.M."/>
            <person name="Gaulin E."/>
            <person name="Govers F."/>
            <person name="Grenville-Briggs L."/>
            <person name="Horner N."/>
            <person name="Hostetler J."/>
            <person name="Jiang R.H."/>
            <person name="Johnson J."/>
            <person name="Krajaejun T."/>
            <person name="Lin H."/>
            <person name="Meijer H.J."/>
            <person name="Moore B."/>
            <person name="Morris P."/>
            <person name="Phuntmart V."/>
            <person name="Puiu D."/>
            <person name="Shetty J."/>
            <person name="Stajich J.E."/>
            <person name="Tripathy S."/>
            <person name="Wawra S."/>
            <person name="van West P."/>
            <person name="Whitty B.R."/>
            <person name="Coutinho P.M."/>
            <person name="Henrissat B."/>
            <person name="Martin F."/>
            <person name="Thomas P.D."/>
            <person name="Tyler B.M."/>
            <person name="De Vries R.P."/>
            <person name="Kamoun S."/>
            <person name="Yandell M."/>
            <person name="Tisserat N."/>
            <person name="Buell C.R."/>
        </authorList>
    </citation>
    <scope>NUCLEOTIDE SEQUENCE</scope>
    <source>
        <strain evidence="2">DAOM:BR144</strain>
    </source>
</reference>
<protein>
    <submittedName>
        <fullName evidence="1">Uncharacterized protein</fullName>
    </submittedName>
</protein>
<dbReference type="Gene3D" id="1.25.40.10">
    <property type="entry name" value="Tetratricopeptide repeat domain"/>
    <property type="match status" value="1"/>
</dbReference>
<name>K3WKX2_GLOUD</name>